<dbReference type="AlphaFoldDB" id="A0A7D5YZX8"/>
<dbReference type="InterPro" id="IPR036390">
    <property type="entry name" value="WH_DNA-bd_sf"/>
</dbReference>
<dbReference type="OrthoDB" id="3340390at2759"/>
<evidence type="ECO:0000313" key="2">
    <source>
        <dbReference type="Proteomes" id="UP000510686"/>
    </source>
</evidence>
<accession>A0A7D5YZX8</accession>
<dbReference type="SUPFAM" id="SSF46785">
    <property type="entry name" value="Winged helix' DNA-binding domain"/>
    <property type="match status" value="1"/>
</dbReference>
<dbReference type="PANTHER" id="PTHR43712:SF17">
    <property type="entry name" value="O-METHYLTRANSFERASE"/>
    <property type="match status" value="1"/>
</dbReference>
<reference evidence="1 2" key="1">
    <citation type="submission" date="2020-07" db="EMBL/GenBank/DDBJ databases">
        <title>Telomere length de novo assembly of all 7 chromosomes of the fungus, Metarhizium brunneum, using a novel assembly pipeline.</title>
        <authorList>
            <person name="Saud z."/>
            <person name="Kortsinoglou A."/>
            <person name="Kouvelis V.N."/>
            <person name="Butt T.M."/>
        </authorList>
    </citation>
    <scope>NUCLEOTIDE SEQUENCE [LARGE SCALE GENOMIC DNA]</scope>
    <source>
        <strain evidence="1 2">4556</strain>
    </source>
</reference>
<dbReference type="EMBL" id="CP058934">
    <property type="protein sequence ID" value="QLI68785.1"/>
    <property type="molecule type" value="Genomic_DNA"/>
</dbReference>
<keyword evidence="2" id="KW-1185">Reference proteome</keyword>
<dbReference type="Proteomes" id="UP000510686">
    <property type="component" value="Chromosome 3"/>
</dbReference>
<dbReference type="PANTHER" id="PTHR43712">
    <property type="entry name" value="PUTATIVE (AFU_ORTHOLOGUE AFUA_4G14580)-RELATED"/>
    <property type="match status" value="1"/>
</dbReference>
<name>A0A7D5YZX8_9HYPO</name>
<organism evidence="1 2">
    <name type="scientific">Metarhizium brunneum</name>
    <dbReference type="NCBI Taxonomy" id="500148"/>
    <lineage>
        <taxon>Eukaryota</taxon>
        <taxon>Fungi</taxon>
        <taxon>Dikarya</taxon>
        <taxon>Ascomycota</taxon>
        <taxon>Pezizomycotina</taxon>
        <taxon>Sordariomycetes</taxon>
        <taxon>Hypocreomycetidae</taxon>
        <taxon>Hypocreales</taxon>
        <taxon>Clavicipitaceae</taxon>
        <taxon>Metarhizium</taxon>
    </lineage>
</organism>
<dbReference type="GeneID" id="90967772"/>
<protein>
    <submittedName>
        <fullName evidence="1">Uncharacterized protein</fullName>
    </submittedName>
</protein>
<evidence type="ECO:0000313" key="1">
    <source>
        <dbReference type="EMBL" id="QLI68785.1"/>
    </source>
</evidence>
<dbReference type="RefSeq" id="XP_065986668.1">
    <property type="nucleotide sequence ID" value="XM_066130532.1"/>
</dbReference>
<dbReference type="KEGG" id="mbrn:90967772"/>
<gene>
    <name evidence="1" type="ORF">G6M90_00g052260</name>
</gene>
<proteinExistence type="predicted"/>
<sequence>MTTGQAQWNEVDISIALNPNNIEAIPILLEELSAKVHNLNAGIDEDRKQLLRSCRSLVLALETPQETMIRHCRAETGAMAALNFGVDCGLWLLMAKSRDQPQKVNGLAKTLGVDPTLLSAMGYITETGEDEYRPTNYSQAMSIPEIANGYLAMWV</sequence>